<sequence length="32" mass="3665">WAALRAVLKTVGVATEQLPLEADRKWIEWRTG</sequence>
<evidence type="ECO:0000313" key="1">
    <source>
        <dbReference type="EMBL" id="KKK92191.1"/>
    </source>
</evidence>
<organism evidence="1">
    <name type="scientific">marine sediment metagenome</name>
    <dbReference type="NCBI Taxonomy" id="412755"/>
    <lineage>
        <taxon>unclassified sequences</taxon>
        <taxon>metagenomes</taxon>
        <taxon>ecological metagenomes</taxon>
    </lineage>
</organism>
<dbReference type="EMBL" id="LAZR01048325">
    <property type="protein sequence ID" value="KKK92191.1"/>
    <property type="molecule type" value="Genomic_DNA"/>
</dbReference>
<gene>
    <name evidence="1" type="ORF">LCGC14_2705370</name>
</gene>
<comment type="caution">
    <text evidence="1">The sequence shown here is derived from an EMBL/GenBank/DDBJ whole genome shotgun (WGS) entry which is preliminary data.</text>
</comment>
<name>A0A0F9C6A3_9ZZZZ</name>
<feature type="non-terminal residue" evidence="1">
    <location>
        <position position="1"/>
    </location>
</feature>
<protein>
    <submittedName>
        <fullName evidence="1">Uncharacterized protein</fullName>
    </submittedName>
</protein>
<proteinExistence type="predicted"/>
<dbReference type="AlphaFoldDB" id="A0A0F9C6A3"/>
<accession>A0A0F9C6A3</accession>
<reference evidence="1" key="1">
    <citation type="journal article" date="2015" name="Nature">
        <title>Complex archaea that bridge the gap between prokaryotes and eukaryotes.</title>
        <authorList>
            <person name="Spang A."/>
            <person name="Saw J.H."/>
            <person name="Jorgensen S.L."/>
            <person name="Zaremba-Niedzwiedzka K."/>
            <person name="Martijn J."/>
            <person name="Lind A.E."/>
            <person name="van Eijk R."/>
            <person name="Schleper C."/>
            <person name="Guy L."/>
            <person name="Ettema T.J."/>
        </authorList>
    </citation>
    <scope>NUCLEOTIDE SEQUENCE</scope>
</reference>